<reference evidence="11" key="1">
    <citation type="submission" date="2021-01" db="UniProtKB">
        <authorList>
            <consortium name="EnsemblPlants"/>
        </authorList>
    </citation>
    <scope>IDENTIFICATION</scope>
</reference>
<dbReference type="Gene3D" id="3.50.30.30">
    <property type="match status" value="1"/>
</dbReference>
<dbReference type="InterPro" id="IPR010259">
    <property type="entry name" value="S8pro/Inhibitor_I9"/>
</dbReference>
<evidence type="ECO:0000313" key="12">
    <source>
        <dbReference type="Proteomes" id="UP000594263"/>
    </source>
</evidence>
<dbReference type="Pfam" id="PF00082">
    <property type="entry name" value="Peptidase_S8"/>
    <property type="match status" value="1"/>
</dbReference>
<dbReference type="InterPro" id="IPR000209">
    <property type="entry name" value="Peptidase_S8/S53_dom"/>
</dbReference>
<feature type="active site" description="Charge relay system" evidence="6 7">
    <location>
        <position position="156"/>
    </location>
</feature>
<keyword evidence="2 7" id="KW-0645">Protease</keyword>
<name>A0A7N0SZL8_KALFE</name>
<dbReference type="Gene3D" id="3.30.70.80">
    <property type="entry name" value="Peptidase S8 propeptide/proteinase inhibitor I9"/>
    <property type="match status" value="1"/>
</dbReference>
<dbReference type="AlphaFoldDB" id="A0A7N0SZL8"/>
<dbReference type="Proteomes" id="UP000594263">
    <property type="component" value="Unplaced"/>
</dbReference>
<evidence type="ECO:0000256" key="7">
    <source>
        <dbReference type="PROSITE-ProRule" id="PRU01240"/>
    </source>
</evidence>
<dbReference type="InterPro" id="IPR034197">
    <property type="entry name" value="Peptidases_S8_3"/>
</dbReference>
<keyword evidence="3" id="KW-0732">Signal</keyword>
<evidence type="ECO:0000259" key="9">
    <source>
        <dbReference type="Pfam" id="PF05922"/>
    </source>
</evidence>
<dbReference type="PANTHER" id="PTHR10795">
    <property type="entry name" value="PROPROTEIN CONVERTASE SUBTILISIN/KEXIN"/>
    <property type="match status" value="1"/>
</dbReference>
<dbReference type="SUPFAM" id="SSF52743">
    <property type="entry name" value="Subtilisin-like"/>
    <property type="match status" value="1"/>
</dbReference>
<dbReference type="CDD" id="cd02120">
    <property type="entry name" value="PA_subtilisin_like"/>
    <property type="match status" value="1"/>
</dbReference>
<evidence type="ECO:0000256" key="3">
    <source>
        <dbReference type="ARBA" id="ARBA00022729"/>
    </source>
</evidence>
<feature type="active site" description="Charge relay system" evidence="6 7">
    <location>
        <position position="91"/>
    </location>
</feature>
<dbReference type="Gene3D" id="2.60.40.2310">
    <property type="match status" value="1"/>
</dbReference>
<feature type="domain" description="Inhibitor I9" evidence="9">
    <location>
        <begin position="4"/>
        <end position="61"/>
    </location>
</feature>
<dbReference type="PROSITE" id="PS51892">
    <property type="entry name" value="SUBTILASE"/>
    <property type="match status" value="1"/>
</dbReference>
<dbReference type="GO" id="GO:0004252">
    <property type="term" value="F:serine-type endopeptidase activity"/>
    <property type="evidence" value="ECO:0007669"/>
    <property type="project" value="UniProtKB-UniRule"/>
</dbReference>
<keyword evidence="4 7" id="KW-0378">Hydrolase</keyword>
<dbReference type="Gramene" id="Kaladp0015s0154.1.v1.1">
    <property type="protein sequence ID" value="Kaladp0015s0154.1.v1.1"/>
    <property type="gene ID" value="Kaladp0015s0154.v1.1"/>
</dbReference>
<evidence type="ECO:0000256" key="4">
    <source>
        <dbReference type="ARBA" id="ARBA00022801"/>
    </source>
</evidence>
<evidence type="ECO:0000256" key="2">
    <source>
        <dbReference type="ARBA" id="ARBA00022670"/>
    </source>
</evidence>
<feature type="domain" description="Subtilisin-like protease fibronectin type-III" evidence="10">
    <location>
        <begin position="591"/>
        <end position="691"/>
    </location>
</feature>
<dbReference type="OMA" id="NPASKHI"/>
<dbReference type="PROSITE" id="PS00138">
    <property type="entry name" value="SUBTILASE_SER"/>
    <property type="match status" value="1"/>
</dbReference>
<dbReference type="Pfam" id="PF05922">
    <property type="entry name" value="Inhibitor_I9"/>
    <property type="match status" value="1"/>
</dbReference>
<organism evidence="11 12">
    <name type="scientific">Kalanchoe fedtschenkoi</name>
    <name type="common">Lavender scallops</name>
    <name type="synonym">South American air plant</name>
    <dbReference type="NCBI Taxonomy" id="63787"/>
    <lineage>
        <taxon>Eukaryota</taxon>
        <taxon>Viridiplantae</taxon>
        <taxon>Streptophyta</taxon>
        <taxon>Embryophyta</taxon>
        <taxon>Tracheophyta</taxon>
        <taxon>Spermatophyta</taxon>
        <taxon>Magnoliopsida</taxon>
        <taxon>eudicotyledons</taxon>
        <taxon>Gunneridae</taxon>
        <taxon>Pentapetalae</taxon>
        <taxon>Saxifragales</taxon>
        <taxon>Crassulaceae</taxon>
        <taxon>Kalanchoe</taxon>
    </lineage>
</organism>
<evidence type="ECO:0000259" key="10">
    <source>
        <dbReference type="Pfam" id="PF17766"/>
    </source>
</evidence>
<dbReference type="InterPro" id="IPR041469">
    <property type="entry name" value="Subtilisin-like_FN3"/>
</dbReference>
<dbReference type="Pfam" id="PF17766">
    <property type="entry name" value="fn3_6"/>
    <property type="match status" value="1"/>
</dbReference>
<evidence type="ECO:0000256" key="6">
    <source>
        <dbReference type="PIRSR" id="PIRSR615500-1"/>
    </source>
</evidence>
<evidence type="ECO:0000256" key="1">
    <source>
        <dbReference type="ARBA" id="ARBA00011073"/>
    </source>
</evidence>
<dbReference type="EnsemblPlants" id="Kaladp0015s0154.1.v1.1">
    <property type="protein sequence ID" value="Kaladp0015s0154.1.v1.1"/>
    <property type="gene ID" value="Kaladp0015s0154.v1.1"/>
</dbReference>
<dbReference type="CDD" id="cd04852">
    <property type="entry name" value="Peptidases_S8_3"/>
    <property type="match status" value="1"/>
</dbReference>
<dbReference type="InterPro" id="IPR037045">
    <property type="entry name" value="S8pro/Inhibitor_I9_sf"/>
</dbReference>
<feature type="active site" description="Charge relay system" evidence="6 7">
    <location>
        <position position="482"/>
    </location>
</feature>
<evidence type="ECO:0000259" key="8">
    <source>
        <dbReference type="Pfam" id="PF00082"/>
    </source>
</evidence>
<proteinExistence type="inferred from homology"/>
<dbReference type="InterPro" id="IPR036852">
    <property type="entry name" value="Peptidase_S8/S53_dom_sf"/>
</dbReference>
<evidence type="ECO:0000313" key="11">
    <source>
        <dbReference type="EnsemblPlants" id="Kaladp0015s0154.1.v1.1"/>
    </source>
</evidence>
<dbReference type="FunFam" id="3.40.50.200:FF:000006">
    <property type="entry name" value="Subtilisin-like protease SBT1.5"/>
    <property type="match status" value="1"/>
</dbReference>
<protein>
    <submittedName>
        <fullName evidence="11">Uncharacterized protein</fullName>
    </submittedName>
</protein>
<keyword evidence="5 7" id="KW-0720">Serine protease</keyword>
<dbReference type="GO" id="GO:0006508">
    <property type="term" value="P:proteolysis"/>
    <property type="evidence" value="ECO:0007669"/>
    <property type="project" value="UniProtKB-KW"/>
</dbReference>
<dbReference type="InterPro" id="IPR023828">
    <property type="entry name" value="Peptidase_S8_Ser-AS"/>
</dbReference>
<accession>A0A7N0SZL8</accession>
<dbReference type="Gene3D" id="3.40.50.200">
    <property type="entry name" value="Peptidase S8/S53 domain"/>
    <property type="match status" value="1"/>
</dbReference>
<dbReference type="PRINTS" id="PR00723">
    <property type="entry name" value="SUBTILISIN"/>
</dbReference>
<dbReference type="InterPro" id="IPR015500">
    <property type="entry name" value="Peptidase_S8_subtilisin-rel"/>
</dbReference>
<evidence type="ECO:0000256" key="5">
    <source>
        <dbReference type="ARBA" id="ARBA00022825"/>
    </source>
</evidence>
<keyword evidence="12" id="KW-1185">Reference proteome</keyword>
<sequence>MHVNVLSTLKGSDGEARKSLVHSYTKSFNAFAAHLSKKEANRISNMDEVLSVSPNGYRKLHTTKSWDFIGLPQTTARKLKVERDIIVGLFDSGINMESESFKDTGLGPPPPKWKGTCDRHSNFSGCNNKVIGARYFKLDGFKNPLDILSPADSEGHGSHTSATIAGNLVTNASLYGLANGTARGAVPSARIAMYKVCWTVIGCSDMDILAAFDSAIHDGVDLISISLGGGTSDYSTDAIAIGSFHAMKKGILTVASAGNDGPAPGSVSNNAPWIFTVAASGIDRAFRSNVSLGNGKTIEGVGISGFEPEKKMYPLIHGADAARNKDGQDIARFCQEDSLDPRKVNGKVVFCETSNGFADSPVKLAGGAGTIIESEQFVDDAPILIIPATMVSFDNAGVIYQYINSTRSPSAVIHKSKEVKVPAPFAASFSSRGPNPGSANLLKPDIAAPGIDILAAYTPLKSLTGREGDTQFTKYSLMSGTSMSCPHVAGVAAYVKSFHPDWSPSMIKSAIITTASPMSKKFNSEAEFAYGSGHLNPSRAKDPGLVYEADDLSYIQFLCHEGYNGSSLANLVGSKNFNCSQVLPGPGQDALNYPTIQLNLKNSRWATTGVFKRLATNVGPAPAVFNSTIEAPPGLIIKVRPKTLTFTKTGQKKSFTVRVKAKADPKATNQMASGSLVWRSSRYLVRSPIVVYSLESFMPH</sequence>
<feature type="domain" description="Peptidase S8/S53" evidence="8">
    <location>
        <begin position="83"/>
        <end position="533"/>
    </location>
</feature>
<comment type="similarity">
    <text evidence="1 7">Belongs to the peptidase S8 family.</text>
</comment>
<dbReference type="InterPro" id="IPR045051">
    <property type="entry name" value="SBT"/>
</dbReference>